<evidence type="ECO:0000313" key="3">
    <source>
        <dbReference type="Proteomes" id="UP000838756"/>
    </source>
</evidence>
<feature type="compositionally biased region" description="Polar residues" evidence="1">
    <location>
        <begin position="1"/>
        <end position="11"/>
    </location>
</feature>
<evidence type="ECO:0000313" key="2">
    <source>
        <dbReference type="EMBL" id="CAH2210103.1"/>
    </source>
</evidence>
<accession>A0A8S4QG11</accession>
<feature type="region of interest" description="Disordered" evidence="1">
    <location>
        <begin position="1"/>
        <end position="34"/>
    </location>
</feature>
<protein>
    <submittedName>
        <fullName evidence="2">Jg8062 protein</fullName>
    </submittedName>
</protein>
<dbReference type="EMBL" id="CAKXAJ010006531">
    <property type="protein sequence ID" value="CAH2210103.1"/>
    <property type="molecule type" value="Genomic_DNA"/>
</dbReference>
<organism evidence="2 3">
    <name type="scientific">Pararge aegeria aegeria</name>
    <dbReference type="NCBI Taxonomy" id="348720"/>
    <lineage>
        <taxon>Eukaryota</taxon>
        <taxon>Metazoa</taxon>
        <taxon>Ecdysozoa</taxon>
        <taxon>Arthropoda</taxon>
        <taxon>Hexapoda</taxon>
        <taxon>Insecta</taxon>
        <taxon>Pterygota</taxon>
        <taxon>Neoptera</taxon>
        <taxon>Endopterygota</taxon>
        <taxon>Lepidoptera</taxon>
        <taxon>Glossata</taxon>
        <taxon>Ditrysia</taxon>
        <taxon>Papilionoidea</taxon>
        <taxon>Nymphalidae</taxon>
        <taxon>Satyrinae</taxon>
        <taxon>Satyrini</taxon>
        <taxon>Parargina</taxon>
        <taxon>Pararge</taxon>
    </lineage>
</organism>
<gene>
    <name evidence="2" type="primary">jg8062</name>
    <name evidence="2" type="ORF">PAEG_LOCUS2015</name>
</gene>
<proteinExistence type="predicted"/>
<evidence type="ECO:0000256" key="1">
    <source>
        <dbReference type="SAM" id="MobiDB-lite"/>
    </source>
</evidence>
<keyword evidence="3" id="KW-1185">Reference proteome</keyword>
<reference evidence="2" key="1">
    <citation type="submission" date="2022-03" db="EMBL/GenBank/DDBJ databases">
        <authorList>
            <person name="Lindestad O."/>
        </authorList>
    </citation>
    <scope>NUCLEOTIDE SEQUENCE</scope>
</reference>
<name>A0A8S4QG11_9NEOP</name>
<comment type="caution">
    <text evidence="2">The sequence shown here is derived from an EMBL/GenBank/DDBJ whole genome shotgun (WGS) entry which is preliminary data.</text>
</comment>
<sequence>MRSASYASTVYQPRRDSDPYGASRFDGKKASGGLDQTVLEHTHRNISYRIAKGRQPWTMFQTLKFLLARSLMCLLERRPTESKASS</sequence>
<dbReference type="AlphaFoldDB" id="A0A8S4QG11"/>
<dbReference type="Proteomes" id="UP000838756">
    <property type="component" value="Unassembled WGS sequence"/>
</dbReference>